<gene>
    <name evidence="2" type="ORF">ACFYU5_25585</name>
</gene>
<feature type="domain" description="SnoaL-like" evidence="1">
    <location>
        <begin position="9"/>
        <end position="124"/>
    </location>
</feature>
<dbReference type="SUPFAM" id="SSF54427">
    <property type="entry name" value="NTF2-like"/>
    <property type="match status" value="1"/>
</dbReference>
<dbReference type="InterPro" id="IPR032710">
    <property type="entry name" value="NTF2-like_dom_sf"/>
</dbReference>
<dbReference type="RefSeq" id="WP_387398552.1">
    <property type="nucleotide sequence ID" value="NZ_JBIAMT010000005.1"/>
</dbReference>
<evidence type="ECO:0000313" key="3">
    <source>
        <dbReference type="Proteomes" id="UP001601442"/>
    </source>
</evidence>
<dbReference type="Pfam" id="PF13577">
    <property type="entry name" value="SnoaL_4"/>
    <property type="match status" value="1"/>
</dbReference>
<proteinExistence type="predicted"/>
<comment type="caution">
    <text evidence="2">The sequence shown here is derived from an EMBL/GenBank/DDBJ whole genome shotgun (WGS) entry which is preliminary data.</text>
</comment>
<evidence type="ECO:0000259" key="1">
    <source>
        <dbReference type="Pfam" id="PF13577"/>
    </source>
</evidence>
<reference evidence="2 3" key="1">
    <citation type="submission" date="2024-10" db="EMBL/GenBank/DDBJ databases">
        <title>The Natural Products Discovery Center: Release of the First 8490 Sequenced Strains for Exploring Actinobacteria Biosynthetic Diversity.</title>
        <authorList>
            <person name="Kalkreuter E."/>
            <person name="Kautsar S.A."/>
            <person name="Yang D."/>
            <person name="Bader C.D."/>
            <person name="Teijaro C.N."/>
            <person name="Fluegel L."/>
            <person name="Davis C.M."/>
            <person name="Simpson J.R."/>
            <person name="Lauterbach L."/>
            <person name="Steele A.D."/>
            <person name="Gui C."/>
            <person name="Meng S."/>
            <person name="Li G."/>
            <person name="Viehrig K."/>
            <person name="Ye F."/>
            <person name="Su P."/>
            <person name="Kiefer A.F."/>
            <person name="Nichols A."/>
            <person name="Cepeda A.J."/>
            <person name="Yan W."/>
            <person name="Fan B."/>
            <person name="Jiang Y."/>
            <person name="Adhikari A."/>
            <person name="Zheng C.-J."/>
            <person name="Schuster L."/>
            <person name="Cowan T.M."/>
            <person name="Smanski M.J."/>
            <person name="Chevrette M.G."/>
            <person name="De Carvalho L.P.S."/>
            <person name="Shen B."/>
        </authorList>
    </citation>
    <scope>NUCLEOTIDE SEQUENCE [LARGE SCALE GENOMIC DNA]</scope>
    <source>
        <strain evidence="2 3">NPDC004119</strain>
    </source>
</reference>
<dbReference type="InterPro" id="IPR037401">
    <property type="entry name" value="SnoaL-like"/>
</dbReference>
<sequence>MDPLEKLIAFEEIRQLLSRRTRLIDGKHWEKLVEVYTDDVVGHHLGVKGGRAVVEHVRKVLEGVRTIHQLHLPEIEITGSLTARGIVPMEDLLLWEEDGVKRWVHGYGHYHQRYVKTDRGWLIDDHKLTRQYLREGYGDFDPSSGSAALTERYNAPVVPLPADLT</sequence>
<dbReference type="Proteomes" id="UP001601442">
    <property type="component" value="Unassembled WGS sequence"/>
</dbReference>
<keyword evidence="3" id="KW-1185">Reference proteome</keyword>
<evidence type="ECO:0000313" key="2">
    <source>
        <dbReference type="EMBL" id="MFF0499796.1"/>
    </source>
</evidence>
<name>A0ABW6P9H6_9NOCA</name>
<dbReference type="CDD" id="cd00531">
    <property type="entry name" value="NTF2_like"/>
    <property type="match status" value="1"/>
</dbReference>
<protein>
    <submittedName>
        <fullName evidence="2">Nuclear transport factor 2 family protein</fullName>
    </submittedName>
</protein>
<dbReference type="EMBL" id="JBIAMT010000005">
    <property type="protein sequence ID" value="MFF0499796.1"/>
    <property type="molecule type" value="Genomic_DNA"/>
</dbReference>
<organism evidence="2 3">
    <name type="scientific">Nocardia aobensis</name>
    <dbReference type="NCBI Taxonomy" id="257277"/>
    <lineage>
        <taxon>Bacteria</taxon>
        <taxon>Bacillati</taxon>
        <taxon>Actinomycetota</taxon>
        <taxon>Actinomycetes</taxon>
        <taxon>Mycobacteriales</taxon>
        <taxon>Nocardiaceae</taxon>
        <taxon>Nocardia</taxon>
    </lineage>
</organism>
<accession>A0ABW6P9H6</accession>
<dbReference type="Gene3D" id="3.10.450.50">
    <property type="match status" value="1"/>
</dbReference>